<proteinExistence type="predicted"/>
<name>A0A086TFV2_HAPC1</name>
<gene>
    <name evidence="2" type="ORF">ACRE_007900</name>
</gene>
<keyword evidence="3" id="KW-1185">Reference proteome</keyword>
<organism evidence="2 3">
    <name type="scientific">Hapsidospora chrysogenum (strain ATCC 11550 / CBS 779.69 / DSM 880 / IAM 14645 / JCM 23072 / IMI 49137)</name>
    <name type="common">Acremonium chrysogenum</name>
    <dbReference type="NCBI Taxonomy" id="857340"/>
    <lineage>
        <taxon>Eukaryota</taxon>
        <taxon>Fungi</taxon>
        <taxon>Dikarya</taxon>
        <taxon>Ascomycota</taxon>
        <taxon>Pezizomycotina</taxon>
        <taxon>Sordariomycetes</taxon>
        <taxon>Hypocreomycetidae</taxon>
        <taxon>Hypocreales</taxon>
        <taxon>Bionectriaceae</taxon>
        <taxon>Hapsidospora</taxon>
    </lineage>
</organism>
<sequence length="83" mass="9244">MAYHWVHGDPEVARDPTPPPLRRLRQPHCELAHWPVASSYWMRGEARSKLDNGGAGGRWDGWVHRLQIGPALAGSVHHVPTGP</sequence>
<feature type="region of interest" description="Disordered" evidence="1">
    <location>
        <begin position="1"/>
        <end position="23"/>
    </location>
</feature>
<evidence type="ECO:0000313" key="3">
    <source>
        <dbReference type="Proteomes" id="UP000029964"/>
    </source>
</evidence>
<dbReference type="AlphaFoldDB" id="A0A086TFV2"/>
<dbReference type="Proteomes" id="UP000029964">
    <property type="component" value="Unassembled WGS sequence"/>
</dbReference>
<protein>
    <submittedName>
        <fullName evidence="2">Uncharacterized protein</fullName>
    </submittedName>
</protein>
<dbReference type="EMBL" id="JPKY01000004">
    <property type="protein sequence ID" value="KFH48234.1"/>
    <property type="molecule type" value="Genomic_DNA"/>
</dbReference>
<reference evidence="3" key="1">
    <citation type="journal article" date="2014" name="Genome Announc.">
        <title>Genome sequence and annotation of Acremonium chrysogenum, producer of the beta-lactam antibiotic cephalosporin C.</title>
        <authorList>
            <person name="Terfehr D."/>
            <person name="Dahlmann T.A."/>
            <person name="Specht T."/>
            <person name="Zadra I."/>
            <person name="Kuernsteiner H."/>
            <person name="Kueck U."/>
        </authorList>
    </citation>
    <scope>NUCLEOTIDE SEQUENCE [LARGE SCALE GENOMIC DNA]</scope>
    <source>
        <strain evidence="3">ATCC 11550 / CBS 779.69 / DSM 880 / IAM 14645 / JCM 23072 / IMI 49137</strain>
    </source>
</reference>
<accession>A0A086TFV2</accession>
<dbReference type="HOGENOM" id="CLU_2542013_0_0_1"/>
<evidence type="ECO:0000313" key="2">
    <source>
        <dbReference type="EMBL" id="KFH48234.1"/>
    </source>
</evidence>
<comment type="caution">
    <text evidence="2">The sequence shown here is derived from an EMBL/GenBank/DDBJ whole genome shotgun (WGS) entry which is preliminary data.</text>
</comment>
<feature type="compositionally biased region" description="Basic and acidic residues" evidence="1">
    <location>
        <begin position="1"/>
        <end position="14"/>
    </location>
</feature>
<evidence type="ECO:0000256" key="1">
    <source>
        <dbReference type="SAM" id="MobiDB-lite"/>
    </source>
</evidence>